<gene>
    <name evidence="2" type="ORF">EJ04DRAFT_127861</name>
</gene>
<proteinExistence type="predicted"/>
<dbReference type="EMBL" id="ML996309">
    <property type="protein sequence ID" value="KAF2727839.1"/>
    <property type="molecule type" value="Genomic_DNA"/>
</dbReference>
<keyword evidence="3" id="KW-1185">Reference proteome</keyword>
<evidence type="ECO:0000256" key="1">
    <source>
        <dbReference type="SAM" id="MobiDB-lite"/>
    </source>
</evidence>
<feature type="region of interest" description="Disordered" evidence="1">
    <location>
        <begin position="41"/>
        <end position="80"/>
    </location>
</feature>
<accession>A0A9P4QJX1</accession>
<comment type="caution">
    <text evidence="2">The sequence shown here is derived from an EMBL/GenBank/DDBJ whole genome shotgun (WGS) entry which is preliminary data.</text>
</comment>
<reference evidence="2" key="1">
    <citation type="journal article" date="2020" name="Stud. Mycol.">
        <title>101 Dothideomycetes genomes: a test case for predicting lifestyles and emergence of pathogens.</title>
        <authorList>
            <person name="Haridas S."/>
            <person name="Albert R."/>
            <person name="Binder M."/>
            <person name="Bloem J."/>
            <person name="Labutti K."/>
            <person name="Salamov A."/>
            <person name="Andreopoulos B."/>
            <person name="Baker S."/>
            <person name="Barry K."/>
            <person name="Bills G."/>
            <person name="Bluhm B."/>
            <person name="Cannon C."/>
            <person name="Castanera R."/>
            <person name="Culley D."/>
            <person name="Daum C."/>
            <person name="Ezra D."/>
            <person name="Gonzalez J."/>
            <person name="Henrissat B."/>
            <person name="Kuo A."/>
            <person name="Liang C."/>
            <person name="Lipzen A."/>
            <person name="Lutzoni F."/>
            <person name="Magnuson J."/>
            <person name="Mondo S."/>
            <person name="Nolan M."/>
            <person name="Ohm R."/>
            <person name="Pangilinan J."/>
            <person name="Park H.-J."/>
            <person name="Ramirez L."/>
            <person name="Alfaro M."/>
            <person name="Sun H."/>
            <person name="Tritt A."/>
            <person name="Yoshinaga Y."/>
            <person name="Zwiers L.-H."/>
            <person name="Turgeon B."/>
            <person name="Goodwin S."/>
            <person name="Spatafora J."/>
            <person name="Crous P."/>
            <person name="Grigoriev I."/>
        </authorList>
    </citation>
    <scope>NUCLEOTIDE SEQUENCE</scope>
    <source>
        <strain evidence="2">CBS 125425</strain>
    </source>
</reference>
<organism evidence="2 3">
    <name type="scientific">Polyplosphaeria fusca</name>
    <dbReference type="NCBI Taxonomy" id="682080"/>
    <lineage>
        <taxon>Eukaryota</taxon>
        <taxon>Fungi</taxon>
        <taxon>Dikarya</taxon>
        <taxon>Ascomycota</taxon>
        <taxon>Pezizomycotina</taxon>
        <taxon>Dothideomycetes</taxon>
        <taxon>Pleosporomycetidae</taxon>
        <taxon>Pleosporales</taxon>
        <taxon>Tetraplosphaeriaceae</taxon>
        <taxon>Polyplosphaeria</taxon>
    </lineage>
</organism>
<name>A0A9P4QJX1_9PLEO</name>
<feature type="compositionally biased region" description="Low complexity" evidence="1">
    <location>
        <begin position="41"/>
        <end position="56"/>
    </location>
</feature>
<protein>
    <submittedName>
        <fullName evidence="2">Uncharacterized protein</fullName>
    </submittedName>
</protein>
<evidence type="ECO:0000313" key="3">
    <source>
        <dbReference type="Proteomes" id="UP000799444"/>
    </source>
</evidence>
<dbReference type="AlphaFoldDB" id="A0A9P4QJX1"/>
<evidence type="ECO:0000313" key="2">
    <source>
        <dbReference type="EMBL" id="KAF2727839.1"/>
    </source>
</evidence>
<dbReference type="Proteomes" id="UP000799444">
    <property type="component" value="Unassembled WGS sequence"/>
</dbReference>
<sequence>MKEMSTYAQTFNTHLSILQIAQQSSVYAALVGSRSIRDAARGSQSASGASAGLSVGRNGIKHSSHHGPATIRQGGAVSGDGARAKRVQGTMCGGHDQACQSTPGTREVGVGQTRQVVEKTGSCNSTAGQGRARLRSTHTLLLFYGHRGRASSSPSSSACLERFKSHLLRFECFFL</sequence>